<sequence length="440" mass="49112">MDCWREPECKRVHDPFFYHSAFTASTDPPKFSERCVFFPGPIIVGAGPSGLAVAACLSSRGIPSLILERSDCIGSLWQRRTYDRLRLHLPKKFCQLPLMPFPPWFPTYPTKQQFVTYLEAYAREFDVRAVFNETVVAAEFDGGAGLWRLRTVSLSSSGKGKAAEEEREYACRWLVVATGENAEPVVPEIAGMGEFKGPIVHTSSYGSGDVYRDKRVLVVGCGNSGMEVSLDLCNHNARPSIVVRDAVHILPREMLGRSTFGLSMWLLKWLPMPAVDRFLLLVARLMLGDTAKLGLNRPLLGPLELKSLTGKTPVLNVGTFAKIKSGKIKVRPAIRRFMEDGVEFVDGRLEEYDAVILATGYRSNVPCWLKNKRMQESELFAEEDGYPRRAFPNEWKGEKGLYAVGFTKGGLLGASLDASRIAQDIELRFRADREDIAGLH</sequence>
<reference evidence="10 11" key="1">
    <citation type="submission" date="2023-10" db="EMBL/GenBank/DDBJ databases">
        <title>Chromosome-scale genome assembly provides insights into flower coloration mechanisms of Canna indica.</title>
        <authorList>
            <person name="Li C."/>
        </authorList>
    </citation>
    <scope>NUCLEOTIDE SEQUENCE [LARGE SCALE GENOMIC DNA]</scope>
    <source>
        <tissue evidence="10">Flower</tissue>
    </source>
</reference>
<dbReference type="GO" id="GO:0050661">
    <property type="term" value="F:NADP binding"/>
    <property type="evidence" value="ECO:0007669"/>
    <property type="project" value="InterPro"/>
</dbReference>
<proteinExistence type="inferred from homology"/>
<keyword evidence="4 9" id="KW-0274">FAD</keyword>
<evidence type="ECO:0000313" key="11">
    <source>
        <dbReference type="Proteomes" id="UP001327560"/>
    </source>
</evidence>
<dbReference type="Pfam" id="PF00743">
    <property type="entry name" value="FMO-like"/>
    <property type="match status" value="1"/>
</dbReference>
<dbReference type="InterPro" id="IPR036188">
    <property type="entry name" value="FAD/NAD-bd_sf"/>
</dbReference>
<evidence type="ECO:0000256" key="6">
    <source>
        <dbReference type="ARBA" id="ARBA00023002"/>
    </source>
</evidence>
<comment type="similarity">
    <text evidence="2 9">Belongs to the FMO family.</text>
</comment>
<gene>
    <name evidence="10" type="ORF">Cni_G02516</name>
</gene>
<dbReference type="PRINTS" id="PR00368">
    <property type="entry name" value="FADPNR"/>
</dbReference>
<accession>A0AAQ3JSU1</accession>
<evidence type="ECO:0000256" key="5">
    <source>
        <dbReference type="ARBA" id="ARBA00022857"/>
    </source>
</evidence>
<dbReference type="PANTHER" id="PTHR43539">
    <property type="entry name" value="FLAVIN-BINDING MONOOXYGENASE-LIKE PROTEIN (AFU_ORTHOLOGUE AFUA_4G09220)"/>
    <property type="match status" value="1"/>
</dbReference>
<keyword evidence="6 9" id="KW-0560">Oxidoreductase</keyword>
<evidence type="ECO:0000256" key="8">
    <source>
        <dbReference type="ARBA" id="ARBA00047707"/>
    </source>
</evidence>
<comment type="catalytic activity">
    <reaction evidence="8">
        <text>indole-3-pyruvate + NADPH + O2 + H(+) = (indol-3-yl)acetate + CO2 + NADP(+) + H2O</text>
        <dbReference type="Rhea" id="RHEA:34331"/>
        <dbReference type="ChEBI" id="CHEBI:15377"/>
        <dbReference type="ChEBI" id="CHEBI:15378"/>
        <dbReference type="ChEBI" id="CHEBI:15379"/>
        <dbReference type="ChEBI" id="CHEBI:16526"/>
        <dbReference type="ChEBI" id="CHEBI:17640"/>
        <dbReference type="ChEBI" id="CHEBI:30854"/>
        <dbReference type="ChEBI" id="CHEBI:57783"/>
        <dbReference type="ChEBI" id="CHEBI:58349"/>
        <dbReference type="EC" id="1.14.13.168"/>
    </reaction>
</comment>
<evidence type="ECO:0000256" key="7">
    <source>
        <dbReference type="ARBA" id="ARBA00023033"/>
    </source>
</evidence>
<organism evidence="10 11">
    <name type="scientific">Canna indica</name>
    <name type="common">Indian-shot</name>
    <dbReference type="NCBI Taxonomy" id="4628"/>
    <lineage>
        <taxon>Eukaryota</taxon>
        <taxon>Viridiplantae</taxon>
        <taxon>Streptophyta</taxon>
        <taxon>Embryophyta</taxon>
        <taxon>Tracheophyta</taxon>
        <taxon>Spermatophyta</taxon>
        <taxon>Magnoliopsida</taxon>
        <taxon>Liliopsida</taxon>
        <taxon>Zingiberales</taxon>
        <taxon>Cannaceae</taxon>
        <taxon>Canna</taxon>
    </lineage>
</organism>
<evidence type="ECO:0000256" key="9">
    <source>
        <dbReference type="RuleBase" id="RU361177"/>
    </source>
</evidence>
<dbReference type="AlphaFoldDB" id="A0AAQ3JSU1"/>
<dbReference type="PRINTS" id="PR00411">
    <property type="entry name" value="PNDRDTASEI"/>
</dbReference>
<dbReference type="EC" id="1.-.-.-" evidence="9"/>
<dbReference type="EMBL" id="CP136890">
    <property type="protein sequence ID" value="WOK93815.1"/>
    <property type="molecule type" value="Genomic_DNA"/>
</dbReference>
<dbReference type="GO" id="GO:0050660">
    <property type="term" value="F:flavin adenine dinucleotide binding"/>
    <property type="evidence" value="ECO:0007669"/>
    <property type="project" value="InterPro"/>
</dbReference>
<keyword evidence="5" id="KW-0521">NADP</keyword>
<dbReference type="GO" id="GO:0103075">
    <property type="term" value="F:indole-3-pyruvate monooxygenase activity"/>
    <property type="evidence" value="ECO:0007669"/>
    <property type="project" value="UniProtKB-EC"/>
</dbReference>
<dbReference type="GO" id="GO:0009851">
    <property type="term" value="P:auxin biosynthetic process"/>
    <property type="evidence" value="ECO:0007669"/>
    <property type="project" value="TreeGrafter"/>
</dbReference>
<evidence type="ECO:0000256" key="3">
    <source>
        <dbReference type="ARBA" id="ARBA00022630"/>
    </source>
</evidence>
<dbReference type="FunFam" id="3.50.50.60:FF:000100">
    <property type="entry name" value="Flavin-containing monooxygenase"/>
    <property type="match status" value="1"/>
</dbReference>
<keyword evidence="7 9" id="KW-0503">Monooxygenase</keyword>
<name>A0AAQ3JSU1_9LILI</name>
<protein>
    <recommendedName>
        <fullName evidence="9">Flavin-containing monooxygenase</fullName>
        <ecNumber evidence="9">1.-.-.-</ecNumber>
    </recommendedName>
</protein>
<dbReference type="Gene3D" id="3.50.50.60">
    <property type="entry name" value="FAD/NAD(P)-binding domain"/>
    <property type="match status" value="1"/>
</dbReference>
<dbReference type="SUPFAM" id="SSF51905">
    <property type="entry name" value="FAD/NAD(P)-binding domain"/>
    <property type="match status" value="2"/>
</dbReference>
<dbReference type="Proteomes" id="UP001327560">
    <property type="component" value="Chromosome 1"/>
</dbReference>
<dbReference type="PANTHER" id="PTHR43539:SF38">
    <property type="entry name" value="INDOLE-3-PYRUVATE MONOOXYGENASE YUCCA6"/>
    <property type="match status" value="1"/>
</dbReference>
<evidence type="ECO:0000256" key="1">
    <source>
        <dbReference type="ARBA" id="ARBA00001974"/>
    </source>
</evidence>
<dbReference type="GO" id="GO:0004499">
    <property type="term" value="F:N,N-dimethylaniline monooxygenase activity"/>
    <property type="evidence" value="ECO:0007669"/>
    <property type="project" value="InterPro"/>
</dbReference>
<evidence type="ECO:0000313" key="10">
    <source>
        <dbReference type="EMBL" id="WOK93815.1"/>
    </source>
</evidence>
<keyword evidence="11" id="KW-1185">Reference proteome</keyword>
<evidence type="ECO:0000256" key="2">
    <source>
        <dbReference type="ARBA" id="ARBA00009183"/>
    </source>
</evidence>
<comment type="cofactor">
    <cofactor evidence="1 9">
        <name>FAD</name>
        <dbReference type="ChEBI" id="CHEBI:57692"/>
    </cofactor>
</comment>
<keyword evidence="3 9" id="KW-0285">Flavoprotein</keyword>
<dbReference type="InterPro" id="IPR050982">
    <property type="entry name" value="Auxin_biosynth/cation_transpt"/>
</dbReference>
<dbReference type="InterPro" id="IPR020946">
    <property type="entry name" value="Flavin_mOase-like"/>
</dbReference>
<evidence type="ECO:0000256" key="4">
    <source>
        <dbReference type="ARBA" id="ARBA00022827"/>
    </source>
</evidence>